<dbReference type="AlphaFoldDB" id="A0A1I0EU53"/>
<keyword evidence="3" id="KW-1185">Reference proteome</keyword>
<sequence length="166" mass="19193">MQLTSDRLLFQPYRDEDFPFLMSLLSNPEVVRFIGNGTTKDESGGKDFLHWIYRTYTYGKDLGLMVLVNKKDKTRIGHAGLIPQRVDGKEEIEIGYWIAREYWGKGYASEAAKALLDYGEKHIDQERFIALIQSEHFVSQKVAKKLGMEFDKIVILNGRKVHVYTT</sequence>
<dbReference type="STRING" id="237682.SAMN05421676_10579"/>
<dbReference type="Proteomes" id="UP000199095">
    <property type="component" value="Unassembled WGS sequence"/>
</dbReference>
<feature type="domain" description="N-acetyltransferase" evidence="1">
    <location>
        <begin position="8"/>
        <end position="166"/>
    </location>
</feature>
<dbReference type="EMBL" id="FOHJ01000005">
    <property type="protein sequence ID" value="SET48953.1"/>
    <property type="molecule type" value="Genomic_DNA"/>
</dbReference>
<dbReference type="PANTHER" id="PTHR43792:SF1">
    <property type="entry name" value="N-ACETYLTRANSFERASE DOMAIN-CONTAINING PROTEIN"/>
    <property type="match status" value="1"/>
</dbReference>
<dbReference type="GO" id="GO:0016747">
    <property type="term" value="F:acyltransferase activity, transferring groups other than amino-acyl groups"/>
    <property type="evidence" value="ECO:0007669"/>
    <property type="project" value="InterPro"/>
</dbReference>
<dbReference type="SUPFAM" id="SSF55729">
    <property type="entry name" value="Acyl-CoA N-acyltransferases (Nat)"/>
    <property type="match status" value="1"/>
</dbReference>
<evidence type="ECO:0000313" key="3">
    <source>
        <dbReference type="Proteomes" id="UP000199095"/>
    </source>
</evidence>
<keyword evidence="2" id="KW-0808">Transferase</keyword>
<dbReference type="InterPro" id="IPR051531">
    <property type="entry name" value="N-acetyltransferase"/>
</dbReference>
<dbReference type="RefSeq" id="WP_093134288.1">
    <property type="nucleotide sequence ID" value="NZ_FOHJ01000005.1"/>
</dbReference>
<evidence type="ECO:0000313" key="2">
    <source>
        <dbReference type="EMBL" id="SET48953.1"/>
    </source>
</evidence>
<reference evidence="3" key="1">
    <citation type="submission" date="2016-10" db="EMBL/GenBank/DDBJ databases">
        <authorList>
            <person name="Varghese N."/>
            <person name="Submissions S."/>
        </authorList>
    </citation>
    <scope>NUCLEOTIDE SEQUENCE [LARGE SCALE GENOMIC DNA]</scope>
    <source>
        <strain evidence="3">CGMCC 1.3566</strain>
    </source>
</reference>
<accession>A0A1I0EU53</accession>
<dbReference type="PROSITE" id="PS51186">
    <property type="entry name" value="GNAT"/>
    <property type="match status" value="1"/>
</dbReference>
<organism evidence="2 3">
    <name type="scientific">Salinibacillus kushneri</name>
    <dbReference type="NCBI Taxonomy" id="237682"/>
    <lineage>
        <taxon>Bacteria</taxon>
        <taxon>Bacillati</taxon>
        <taxon>Bacillota</taxon>
        <taxon>Bacilli</taxon>
        <taxon>Bacillales</taxon>
        <taxon>Bacillaceae</taxon>
        <taxon>Salinibacillus</taxon>
    </lineage>
</organism>
<protein>
    <submittedName>
        <fullName evidence="2">Protein N-acetyltransferase, RimJ/RimL family</fullName>
    </submittedName>
</protein>
<dbReference type="InterPro" id="IPR000182">
    <property type="entry name" value="GNAT_dom"/>
</dbReference>
<gene>
    <name evidence="2" type="ORF">SAMN05421676_10579</name>
</gene>
<proteinExistence type="predicted"/>
<dbReference type="InterPro" id="IPR016181">
    <property type="entry name" value="Acyl_CoA_acyltransferase"/>
</dbReference>
<name>A0A1I0EU53_9BACI</name>
<evidence type="ECO:0000259" key="1">
    <source>
        <dbReference type="PROSITE" id="PS51186"/>
    </source>
</evidence>
<dbReference type="Gene3D" id="3.40.630.30">
    <property type="match status" value="1"/>
</dbReference>
<dbReference type="Pfam" id="PF13302">
    <property type="entry name" value="Acetyltransf_3"/>
    <property type="match status" value="1"/>
</dbReference>
<dbReference type="OrthoDB" id="9798081at2"/>
<dbReference type="PANTHER" id="PTHR43792">
    <property type="entry name" value="GNAT FAMILY, PUTATIVE (AFU_ORTHOLOGUE AFUA_3G00765)-RELATED-RELATED"/>
    <property type="match status" value="1"/>
</dbReference>